<feature type="compositionally biased region" description="Polar residues" evidence="1">
    <location>
        <begin position="77"/>
        <end position="86"/>
    </location>
</feature>
<dbReference type="OrthoDB" id="3269047at2759"/>
<feature type="region of interest" description="Disordered" evidence="1">
    <location>
        <begin position="1"/>
        <end position="57"/>
    </location>
</feature>
<evidence type="ECO:0000256" key="1">
    <source>
        <dbReference type="SAM" id="MobiDB-lite"/>
    </source>
</evidence>
<dbReference type="Proteomes" id="UP000886523">
    <property type="component" value="Unassembled WGS sequence"/>
</dbReference>
<sequence>MPSIDTAIGAAPTTAANPAMPSVPRRTTHVMGETVSAPRAPQLPSNQVKRRSSQPILTWFQRKIGGKHVVRKRQGKELSNTTNSIPRAQPADATLRGRPGPLKIVIASSARSPQSIGSNGKSQRPGSVHSSHLSTSSSLRPGSAWSARDPIEADDDASIRPLPPTSPPSPVPSRSTLQSSTHTSEGYASDFRTARSTEAPSTKPTTLMSFDLGIGGHIAQAPSPHATRGPLFVGPPTPGSSPLSTRFPHLRSPSTIPPMSTSLSFAALPTSASAGGRTGVTFPNYIAESPNTGNNTLSPPVLKLSAQAPGHTSFHPRNNPRPASPPLDNASTLTLASSTFALSYASPRSRSLAADRDGGDAGASMRALRPSSRRGSWGSDETGWSAAGYSTHTGISSAGPGLLGFTGGVNPSVSGGHRRRGPGSVATAWSFRTGEPGPNDDGRDEEVCDLDPGDTKDDGLPETESQCRDFTCPEMPTTSPTSYLAPHEIPLPNSPKTSASVIV</sequence>
<feature type="region of interest" description="Disordered" evidence="1">
    <location>
        <begin position="346"/>
        <end position="381"/>
    </location>
</feature>
<feature type="compositionally biased region" description="Low complexity" evidence="1">
    <location>
        <begin position="125"/>
        <end position="143"/>
    </location>
</feature>
<feature type="compositionally biased region" description="Pro residues" evidence="1">
    <location>
        <begin position="161"/>
        <end position="171"/>
    </location>
</feature>
<reference evidence="2" key="1">
    <citation type="journal article" date="2020" name="Nat. Commun.">
        <title>Large-scale genome sequencing of mycorrhizal fungi provides insights into the early evolution of symbiotic traits.</title>
        <authorList>
            <person name="Miyauchi S."/>
            <person name="Kiss E."/>
            <person name="Kuo A."/>
            <person name="Drula E."/>
            <person name="Kohler A."/>
            <person name="Sanchez-Garcia M."/>
            <person name="Morin E."/>
            <person name="Andreopoulos B."/>
            <person name="Barry K.W."/>
            <person name="Bonito G."/>
            <person name="Buee M."/>
            <person name="Carver A."/>
            <person name="Chen C."/>
            <person name="Cichocki N."/>
            <person name="Clum A."/>
            <person name="Culley D."/>
            <person name="Crous P.W."/>
            <person name="Fauchery L."/>
            <person name="Girlanda M."/>
            <person name="Hayes R.D."/>
            <person name="Keri Z."/>
            <person name="LaButti K."/>
            <person name="Lipzen A."/>
            <person name="Lombard V."/>
            <person name="Magnuson J."/>
            <person name="Maillard F."/>
            <person name="Murat C."/>
            <person name="Nolan M."/>
            <person name="Ohm R.A."/>
            <person name="Pangilinan J."/>
            <person name="Pereira M.F."/>
            <person name="Perotto S."/>
            <person name="Peter M."/>
            <person name="Pfister S."/>
            <person name="Riley R."/>
            <person name="Sitrit Y."/>
            <person name="Stielow J.B."/>
            <person name="Szollosi G."/>
            <person name="Zifcakova L."/>
            <person name="Stursova M."/>
            <person name="Spatafora J.W."/>
            <person name="Tedersoo L."/>
            <person name="Vaario L.M."/>
            <person name="Yamada A."/>
            <person name="Yan M."/>
            <person name="Wang P."/>
            <person name="Xu J."/>
            <person name="Bruns T."/>
            <person name="Baldrian P."/>
            <person name="Vilgalys R."/>
            <person name="Dunand C."/>
            <person name="Henrissat B."/>
            <person name="Grigoriev I.V."/>
            <person name="Hibbett D."/>
            <person name="Nagy L.G."/>
            <person name="Martin F.M."/>
        </authorList>
    </citation>
    <scope>NUCLEOTIDE SEQUENCE</scope>
    <source>
        <strain evidence="2">UP504</strain>
    </source>
</reference>
<protein>
    <submittedName>
        <fullName evidence="2">Uncharacterized protein</fullName>
    </submittedName>
</protein>
<feature type="region of interest" description="Disordered" evidence="1">
    <location>
        <begin position="409"/>
        <end position="503"/>
    </location>
</feature>
<feature type="compositionally biased region" description="Polar residues" evidence="1">
    <location>
        <begin position="194"/>
        <end position="208"/>
    </location>
</feature>
<name>A0A9P6B0Z2_9AGAM</name>
<organism evidence="2 3">
    <name type="scientific">Hydnum rufescens UP504</name>
    <dbReference type="NCBI Taxonomy" id="1448309"/>
    <lineage>
        <taxon>Eukaryota</taxon>
        <taxon>Fungi</taxon>
        <taxon>Dikarya</taxon>
        <taxon>Basidiomycota</taxon>
        <taxon>Agaricomycotina</taxon>
        <taxon>Agaricomycetes</taxon>
        <taxon>Cantharellales</taxon>
        <taxon>Hydnaceae</taxon>
        <taxon>Hydnum</taxon>
    </lineage>
</organism>
<feature type="compositionally biased region" description="Low complexity" evidence="1">
    <location>
        <begin position="1"/>
        <end position="20"/>
    </location>
</feature>
<evidence type="ECO:0000313" key="3">
    <source>
        <dbReference type="Proteomes" id="UP000886523"/>
    </source>
</evidence>
<feature type="compositionally biased region" description="Acidic residues" evidence="1">
    <location>
        <begin position="442"/>
        <end position="452"/>
    </location>
</feature>
<evidence type="ECO:0000313" key="2">
    <source>
        <dbReference type="EMBL" id="KAF9515457.1"/>
    </source>
</evidence>
<dbReference type="AlphaFoldDB" id="A0A9P6B0Z2"/>
<gene>
    <name evidence="2" type="ORF">BS47DRAFT_1341960</name>
</gene>
<keyword evidence="3" id="KW-1185">Reference proteome</keyword>
<feature type="region of interest" description="Disordered" evidence="1">
    <location>
        <begin position="306"/>
        <end position="326"/>
    </location>
</feature>
<accession>A0A9P6B0Z2</accession>
<dbReference type="EMBL" id="MU128950">
    <property type="protein sequence ID" value="KAF9515457.1"/>
    <property type="molecule type" value="Genomic_DNA"/>
</dbReference>
<proteinExistence type="predicted"/>
<feature type="compositionally biased region" description="Polar residues" evidence="1">
    <location>
        <begin position="109"/>
        <end position="124"/>
    </location>
</feature>
<feature type="compositionally biased region" description="Polar residues" evidence="1">
    <location>
        <begin position="494"/>
        <end position="503"/>
    </location>
</feature>
<comment type="caution">
    <text evidence="2">The sequence shown here is derived from an EMBL/GenBank/DDBJ whole genome shotgun (WGS) entry which is preliminary data.</text>
</comment>
<feature type="region of interest" description="Disordered" evidence="1">
    <location>
        <begin position="75"/>
        <end position="252"/>
    </location>
</feature>